<name>A0A9P6BDY3_9AGAR</name>
<dbReference type="InterPro" id="IPR036322">
    <property type="entry name" value="WD40_repeat_dom_sf"/>
</dbReference>
<feature type="non-terminal residue" evidence="1">
    <location>
        <position position="288"/>
    </location>
</feature>
<gene>
    <name evidence="1" type="ORF">CPB83DRAFT_887956</name>
</gene>
<comment type="caution">
    <text evidence="1">The sequence shown here is derived from an EMBL/GenBank/DDBJ whole genome shotgun (WGS) entry which is preliminary data.</text>
</comment>
<dbReference type="AlphaFoldDB" id="A0A9P6BDY3"/>
<organism evidence="1 2">
    <name type="scientific">Crepidotus variabilis</name>
    <dbReference type="NCBI Taxonomy" id="179855"/>
    <lineage>
        <taxon>Eukaryota</taxon>
        <taxon>Fungi</taxon>
        <taxon>Dikarya</taxon>
        <taxon>Basidiomycota</taxon>
        <taxon>Agaricomycotina</taxon>
        <taxon>Agaricomycetes</taxon>
        <taxon>Agaricomycetidae</taxon>
        <taxon>Agaricales</taxon>
        <taxon>Agaricineae</taxon>
        <taxon>Crepidotaceae</taxon>
        <taxon>Crepidotus</taxon>
    </lineage>
</organism>
<dbReference type="Proteomes" id="UP000807306">
    <property type="component" value="Unassembled WGS sequence"/>
</dbReference>
<evidence type="ECO:0000313" key="1">
    <source>
        <dbReference type="EMBL" id="KAF9521281.1"/>
    </source>
</evidence>
<keyword evidence="2" id="KW-1185">Reference proteome</keyword>
<accession>A0A9P6BDY3</accession>
<proteinExistence type="predicted"/>
<sequence>MSSRLRYLPFLSLAKSGDFISTCSLSPLGLFLAATTAGGSIMLWKLPEGRECYPRLESGDMPSCLQWLPSPEIPTLLCGTETGMLHTLKMKAQSGTLTISGQALCQLPMKTLAYDTVRGLAAIAGHEVHVYSLTGRHQWIRIQLLPLPTPISIIESHVEPTSIAWLCQEAESQLLVGYQNHGIVLWDTTQLTTVRLIKGQSIGGVLCSHIQQFASVNSLQNLEVYSIVSGLQWRPLETCQSFDHIEALVTVHSGNGIAVQSQGFLHIIDLKTGYLLQSVKFGHHQEAR</sequence>
<dbReference type="EMBL" id="MU158163">
    <property type="protein sequence ID" value="KAF9521281.1"/>
    <property type="molecule type" value="Genomic_DNA"/>
</dbReference>
<evidence type="ECO:0000313" key="2">
    <source>
        <dbReference type="Proteomes" id="UP000807306"/>
    </source>
</evidence>
<dbReference type="SUPFAM" id="SSF50978">
    <property type="entry name" value="WD40 repeat-like"/>
    <property type="match status" value="1"/>
</dbReference>
<dbReference type="Gene3D" id="2.130.10.10">
    <property type="entry name" value="YVTN repeat-like/Quinoprotein amine dehydrogenase"/>
    <property type="match status" value="1"/>
</dbReference>
<dbReference type="InterPro" id="IPR015943">
    <property type="entry name" value="WD40/YVTN_repeat-like_dom_sf"/>
</dbReference>
<reference evidence="1" key="1">
    <citation type="submission" date="2020-11" db="EMBL/GenBank/DDBJ databases">
        <authorList>
            <consortium name="DOE Joint Genome Institute"/>
            <person name="Ahrendt S."/>
            <person name="Riley R."/>
            <person name="Andreopoulos W."/>
            <person name="Labutti K."/>
            <person name="Pangilinan J."/>
            <person name="Ruiz-Duenas F.J."/>
            <person name="Barrasa J.M."/>
            <person name="Sanchez-Garcia M."/>
            <person name="Camarero S."/>
            <person name="Miyauchi S."/>
            <person name="Serrano A."/>
            <person name="Linde D."/>
            <person name="Babiker R."/>
            <person name="Drula E."/>
            <person name="Ayuso-Fernandez I."/>
            <person name="Pacheco R."/>
            <person name="Padilla G."/>
            <person name="Ferreira P."/>
            <person name="Barriuso J."/>
            <person name="Kellner H."/>
            <person name="Castanera R."/>
            <person name="Alfaro M."/>
            <person name="Ramirez L."/>
            <person name="Pisabarro A.G."/>
            <person name="Kuo A."/>
            <person name="Tritt A."/>
            <person name="Lipzen A."/>
            <person name="He G."/>
            <person name="Yan M."/>
            <person name="Ng V."/>
            <person name="Cullen D."/>
            <person name="Martin F."/>
            <person name="Rosso M.-N."/>
            <person name="Henrissat B."/>
            <person name="Hibbett D."/>
            <person name="Martinez A.T."/>
            <person name="Grigoriev I.V."/>
        </authorList>
    </citation>
    <scope>NUCLEOTIDE SEQUENCE</scope>
    <source>
        <strain evidence="1">CBS 506.95</strain>
    </source>
</reference>
<protein>
    <submittedName>
        <fullName evidence="1">WD40-repeat-containing domain protein</fullName>
    </submittedName>
</protein>